<name>A0AAD5SMY9_9FUNG</name>
<sequence>MSPPALRTVVSILVFLTALGWVTVPERWDGLKSTQFVREWRKQRSARIRRAPGADPRTIGGCASPPFGNELQLFHAVVSNGWDGSGGGGFIGGRLLSLNSTTLTNWTLGTSIFPQPQSCPFLDTAFIYSSTLTSLSTTSLTNSTIRNGHVTTSHASHIGEEVVNQMDDRGCGVRVLKEEEILVNGKDPSEVVEKARGVAEIVKALPGTLAVVKNPQLGGRVGLWMAKQRGTEVAHFGVETFEGAKAIGMHTLVSFSLAEAAF</sequence>
<dbReference type="AlphaFoldDB" id="A0AAD5SMY9"/>
<reference evidence="2" key="1">
    <citation type="submission" date="2020-05" db="EMBL/GenBank/DDBJ databases">
        <title>Phylogenomic resolution of chytrid fungi.</title>
        <authorList>
            <person name="Stajich J.E."/>
            <person name="Amses K."/>
            <person name="Simmons R."/>
            <person name="Seto K."/>
            <person name="Myers J."/>
            <person name="Bonds A."/>
            <person name="Quandt C.A."/>
            <person name="Barry K."/>
            <person name="Liu P."/>
            <person name="Grigoriev I."/>
            <person name="Longcore J.E."/>
            <person name="James T.Y."/>
        </authorList>
    </citation>
    <scope>NUCLEOTIDE SEQUENCE</scope>
    <source>
        <strain evidence="2">JEL0318</strain>
    </source>
</reference>
<keyword evidence="1" id="KW-0732">Signal</keyword>
<evidence type="ECO:0000313" key="3">
    <source>
        <dbReference type="Proteomes" id="UP001212841"/>
    </source>
</evidence>
<evidence type="ECO:0000313" key="2">
    <source>
        <dbReference type="EMBL" id="KAJ3057242.1"/>
    </source>
</evidence>
<feature type="signal peptide" evidence="1">
    <location>
        <begin position="1"/>
        <end position="20"/>
    </location>
</feature>
<proteinExistence type="predicted"/>
<accession>A0AAD5SMY9</accession>
<keyword evidence="3" id="KW-1185">Reference proteome</keyword>
<comment type="caution">
    <text evidence="2">The sequence shown here is derived from an EMBL/GenBank/DDBJ whole genome shotgun (WGS) entry which is preliminary data.</text>
</comment>
<dbReference type="Proteomes" id="UP001212841">
    <property type="component" value="Unassembled WGS sequence"/>
</dbReference>
<protein>
    <submittedName>
        <fullName evidence="2">Uncharacterized protein</fullName>
    </submittedName>
</protein>
<dbReference type="EMBL" id="JADGJD010000008">
    <property type="protein sequence ID" value="KAJ3057242.1"/>
    <property type="molecule type" value="Genomic_DNA"/>
</dbReference>
<organism evidence="2 3">
    <name type="scientific">Rhizophlyctis rosea</name>
    <dbReference type="NCBI Taxonomy" id="64517"/>
    <lineage>
        <taxon>Eukaryota</taxon>
        <taxon>Fungi</taxon>
        <taxon>Fungi incertae sedis</taxon>
        <taxon>Chytridiomycota</taxon>
        <taxon>Chytridiomycota incertae sedis</taxon>
        <taxon>Chytridiomycetes</taxon>
        <taxon>Rhizophlyctidales</taxon>
        <taxon>Rhizophlyctidaceae</taxon>
        <taxon>Rhizophlyctis</taxon>
    </lineage>
</organism>
<gene>
    <name evidence="2" type="ORF">HK097_010602</name>
</gene>
<evidence type="ECO:0000256" key="1">
    <source>
        <dbReference type="SAM" id="SignalP"/>
    </source>
</evidence>
<feature type="chain" id="PRO_5042200812" evidence="1">
    <location>
        <begin position="21"/>
        <end position="262"/>
    </location>
</feature>